<dbReference type="CDD" id="cd08001">
    <property type="entry name" value="WGR_PARP1_like"/>
    <property type="match status" value="1"/>
</dbReference>
<keyword evidence="15" id="KW-0013">ADP-ribosylation</keyword>
<dbReference type="Pfam" id="PF00645">
    <property type="entry name" value="zf-PARP"/>
    <property type="match status" value="2"/>
</dbReference>
<dbReference type="InterPro" id="IPR001357">
    <property type="entry name" value="BRCT_dom"/>
</dbReference>
<dbReference type="GO" id="GO:0070212">
    <property type="term" value="P:protein poly-ADP-ribosylation"/>
    <property type="evidence" value="ECO:0007669"/>
    <property type="project" value="TreeGrafter"/>
</dbReference>
<comment type="catalytic activity">
    <reaction evidence="28">
        <text>L-histidyl-[protein] + NAD(+) = N(tele)-(ADP-D-ribosyl)-L-histidyl-[protein] + nicotinamide + H(+)</text>
        <dbReference type="Rhea" id="RHEA:72071"/>
        <dbReference type="Rhea" id="RHEA-COMP:9745"/>
        <dbReference type="Rhea" id="RHEA-COMP:18085"/>
        <dbReference type="ChEBI" id="CHEBI:15378"/>
        <dbReference type="ChEBI" id="CHEBI:17154"/>
        <dbReference type="ChEBI" id="CHEBI:29979"/>
        <dbReference type="ChEBI" id="CHEBI:57540"/>
        <dbReference type="ChEBI" id="CHEBI:191398"/>
    </reaction>
    <physiologicalReaction direction="left-to-right" evidence="28">
        <dbReference type="Rhea" id="RHEA:72072"/>
    </physiologicalReaction>
</comment>
<keyword evidence="5" id="KW-0158">Chromosome</keyword>
<keyword evidence="20 32" id="KW-0520">NAD</keyword>
<dbReference type="InterPro" id="IPR036930">
    <property type="entry name" value="WGR_dom_sf"/>
</dbReference>
<dbReference type="GO" id="GO:0003950">
    <property type="term" value="F:NAD+ poly-ADP-ribosyltransferase activity"/>
    <property type="evidence" value="ECO:0007669"/>
    <property type="project" value="UniProtKB-UniRule"/>
</dbReference>
<comment type="similarity">
    <text evidence="26">Belongs to the ARTD/PARP family.</text>
</comment>
<keyword evidence="8" id="KW-0021">Allosteric enzyme</keyword>
<dbReference type="Pfam" id="PF08063">
    <property type="entry name" value="Zn_ribbon_PADR1"/>
    <property type="match status" value="1"/>
</dbReference>
<feature type="domain" description="BRCT" evidence="34">
    <location>
        <begin position="372"/>
        <end position="449"/>
    </location>
</feature>
<dbReference type="Pfam" id="PF00644">
    <property type="entry name" value="PARP"/>
    <property type="match status" value="1"/>
</dbReference>
<dbReference type="InterPro" id="IPR008893">
    <property type="entry name" value="WGR_domain"/>
</dbReference>
<evidence type="ECO:0000313" key="38">
    <source>
        <dbReference type="EMBL" id="KOC67050.1"/>
    </source>
</evidence>
<comment type="catalytic activity">
    <reaction evidence="30">
        <text>L-seryl-[protein] + NAD(+) = O-(ADP-D-ribosyl)-L-seryl-[protein] + nicotinamide + H(+)</text>
        <dbReference type="Rhea" id="RHEA:58232"/>
        <dbReference type="Rhea" id="RHEA-COMP:9863"/>
        <dbReference type="Rhea" id="RHEA-COMP:15091"/>
        <dbReference type="ChEBI" id="CHEBI:15378"/>
        <dbReference type="ChEBI" id="CHEBI:17154"/>
        <dbReference type="ChEBI" id="CHEBI:29999"/>
        <dbReference type="ChEBI" id="CHEBI:57540"/>
        <dbReference type="ChEBI" id="CHEBI:142556"/>
    </reaction>
    <physiologicalReaction direction="left-to-right" evidence="30">
        <dbReference type="Rhea" id="RHEA:58233"/>
    </physiologicalReaction>
</comment>
<dbReference type="PROSITE" id="PS50064">
    <property type="entry name" value="ZF_PARP_2"/>
    <property type="match status" value="2"/>
</dbReference>
<evidence type="ECO:0000256" key="10">
    <source>
        <dbReference type="ARBA" id="ARBA00022676"/>
    </source>
</evidence>
<keyword evidence="13 32" id="KW-0479">Metal-binding</keyword>
<dbReference type="Gene3D" id="3.30.1740.10">
    <property type="entry name" value="Zinc finger, PARP-type"/>
    <property type="match status" value="2"/>
</dbReference>
<dbReference type="InterPro" id="IPR012982">
    <property type="entry name" value="PARP1-like_PADR1_Zn_ribbon"/>
</dbReference>
<dbReference type="InterPro" id="IPR036957">
    <property type="entry name" value="Znf_PARP_sf"/>
</dbReference>
<evidence type="ECO:0000313" key="39">
    <source>
        <dbReference type="Proteomes" id="UP000053825"/>
    </source>
</evidence>
<dbReference type="Pfam" id="PF02877">
    <property type="entry name" value="PARP_reg"/>
    <property type="match status" value="1"/>
</dbReference>
<keyword evidence="39" id="KW-1185">Reference proteome</keyword>
<keyword evidence="9" id="KW-0399">Innate immunity</keyword>
<dbReference type="GO" id="GO:0140806">
    <property type="term" value="F:NAD+-protein-aspartate ADP-ribosyltransferase activity"/>
    <property type="evidence" value="ECO:0007669"/>
    <property type="project" value="RHEA"/>
</dbReference>
<protein>
    <recommendedName>
        <fullName evidence="31 32">Poly [ADP-ribose] polymerase</fullName>
        <ecNumber evidence="4 32">2.4.2.30</ecNumber>
    </recommendedName>
</protein>
<evidence type="ECO:0000256" key="2">
    <source>
        <dbReference type="ARBA" id="ARBA00004514"/>
    </source>
</evidence>
<dbReference type="InterPro" id="IPR012317">
    <property type="entry name" value="Poly(ADP-ribose)pol_cat_dom"/>
</dbReference>
<dbReference type="GO" id="GO:0003677">
    <property type="term" value="F:DNA binding"/>
    <property type="evidence" value="ECO:0007669"/>
    <property type="project" value="UniProtKB-UniRule"/>
</dbReference>
<evidence type="ECO:0000256" key="22">
    <source>
        <dbReference type="ARBA" id="ARBA00023163"/>
    </source>
</evidence>
<gene>
    <name evidence="38" type="ORF">WH47_11703</name>
</gene>
<dbReference type="InterPro" id="IPR036420">
    <property type="entry name" value="BRCT_dom_sf"/>
</dbReference>
<dbReference type="EMBL" id="KQ414633">
    <property type="protein sequence ID" value="KOC67050.1"/>
    <property type="molecule type" value="Genomic_DNA"/>
</dbReference>
<dbReference type="PROSITE" id="PS52007">
    <property type="entry name" value="PADR1"/>
    <property type="match status" value="1"/>
</dbReference>
<reference evidence="38 39" key="1">
    <citation type="submission" date="2015-07" db="EMBL/GenBank/DDBJ databases">
        <title>The genome of Habropoda laboriosa.</title>
        <authorList>
            <person name="Pan H."/>
            <person name="Kapheim K."/>
        </authorList>
    </citation>
    <scope>NUCLEOTIDE SEQUENCE [LARGE SCALE GENOMIC DNA]</scope>
    <source>
        <strain evidence="38">0110345459</strain>
    </source>
</reference>
<dbReference type="Gene3D" id="3.90.228.10">
    <property type="match status" value="1"/>
</dbReference>
<dbReference type="GO" id="GO:0008270">
    <property type="term" value="F:zinc ion binding"/>
    <property type="evidence" value="ECO:0007669"/>
    <property type="project" value="UniProtKB-KW"/>
</dbReference>
<keyword evidence="11 32" id="KW-0808">Transferase</keyword>
<comment type="catalytic activity">
    <reaction evidence="25">
        <text>L-aspartyl-[protein] + NAD(+) = 4-O-(ADP-D-ribosyl)-L-aspartyl-[protein] + nicotinamide</text>
        <dbReference type="Rhea" id="RHEA:54424"/>
        <dbReference type="Rhea" id="RHEA-COMP:9867"/>
        <dbReference type="Rhea" id="RHEA-COMP:13832"/>
        <dbReference type="ChEBI" id="CHEBI:17154"/>
        <dbReference type="ChEBI" id="CHEBI:29961"/>
        <dbReference type="ChEBI" id="CHEBI:57540"/>
        <dbReference type="ChEBI" id="CHEBI:138102"/>
    </reaction>
    <physiologicalReaction direction="left-to-right" evidence="25">
        <dbReference type="Rhea" id="RHEA:54425"/>
    </physiologicalReaction>
</comment>
<dbReference type="PROSITE" id="PS50172">
    <property type="entry name" value="BRCT"/>
    <property type="match status" value="1"/>
</dbReference>
<evidence type="ECO:0000256" key="18">
    <source>
        <dbReference type="ARBA" id="ARBA00022859"/>
    </source>
</evidence>
<evidence type="ECO:0000259" key="37">
    <source>
        <dbReference type="PROSITE" id="PS51977"/>
    </source>
</evidence>
<dbReference type="FunFam" id="3.90.228.10:FF:000002">
    <property type="entry name" value="Poly [ADP-ribose] polymerase"/>
    <property type="match status" value="1"/>
</dbReference>
<dbReference type="EC" id="2.4.2.30" evidence="4 32"/>
<dbReference type="FunFam" id="2.20.25.630:FF:000001">
    <property type="entry name" value="Poly [ADP-ribose] polymerase"/>
    <property type="match status" value="1"/>
</dbReference>
<evidence type="ECO:0000256" key="21">
    <source>
        <dbReference type="ARBA" id="ARBA00023125"/>
    </source>
</evidence>
<evidence type="ECO:0000256" key="1">
    <source>
        <dbReference type="ARBA" id="ARBA00004286"/>
    </source>
</evidence>
<evidence type="ECO:0000256" key="11">
    <source>
        <dbReference type="ARBA" id="ARBA00022679"/>
    </source>
</evidence>
<evidence type="ECO:0000259" key="35">
    <source>
        <dbReference type="PROSITE" id="PS51059"/>
    </source>
</evidence>
<dbReference type="PANTHER" id="PTHR10459:SF112">
    <property type="entry name" value="POLY [ADP-RIBOSE] POLYMERASE 1"/>
    <property type="match status" value="1"/>
</dbReference>
<keyword evidence="12" id="KW-0548">Nucleotidyltransferase</keyword>
<evidence type="ECO:0000256" key="31">
    <source>
        <dbReference type="ARBA" id="ARBA00071874"/>
    </source>
</evidence>
<dbReference type="Pfam" id="PF21728">
    <property type="entry name" value="PADR1_N"/>
    <property type="match status" value="1"/>
</dbReference>
<dbReference type="GO" id="GO:0140808">
    <property type="term" value="F:NAD+-protein-tyrosine ADP-ribosyltransferase activity"/>
    <property type="evidence" value="ECO:0007669"/>
    <property type="project" value="RHEA"/>
</dbReference>
<evidence type="ECO:0000256" key="5">
    <source>
        <dbReference type="ARBA" id="ARBA00022454"/>
    </source>
</evidence>
<evidence type="ECO:0000259" key="33">
    <source>
        <dbReference type="PROSITE" id="PS50064"/>
    </source>
</evidence>
<keyword evidence="7" id="KW-1017">Isopeptide bond</keyword>
<dbReference type="SMART" id="SM00292">
    <property type="entry name" value="BRCT"/>
    <property type="match status" value="1"/>
</dbReference>
<comment type="catalytic activity">
    <reaction evidence="27 32">
        <text>NAD(+) + (ADP-D-ribosyl)n-acceptor = nicotinamide + (ADP-D-ribosyl)n+1-acceptor + H(+).</text>
        <dbReference type="EC" id="2.4.2.30"/>
    </reaction>
</comment>
<keyword evidence="19" id="KW-0805">Transcription regulation</keyword>
<keyword evidence="23 32" id="KW-0539">Nucleus</keyword>
<dbReference type="InterPro" id="IPR038650">
    <property type="entry name" value="PADR1_C_dom_sf"/>
</dbReference>
<evidence type="ECO:0000256" key="27">
    <source>
        <dbReference type="ARBA" id="ARBA00033987"/>
    </source>
</evidence>
<dbReference type="CDD" id="cd17747">
    <property type="entry name" value="BRCT_PARP1"/>
    <property type="match status" value="1"/>
</dbReference>
<dbReference type="FunFam" id="1.20.142.10:FF:000001">
    <property type="entry name" value="Poly [ADP-ribose] polymerase"/>
    <property type="match status" value="1"/>
</dbReference>
<dbReference type="PROSITE" id="PS51060">
    <property type="entry name" value="PARP_ALPHA_HD"/>
    <property type="match status" value="1"/>
</dbReference>
<dbReference type="SMART" id="SM01335">
    <property type="entry name" value="PADR1"/>
    <property type="match status" value="1"/>
</dbReference>
<dbReference type="SMART" id="SM01336">
    <property type="entry name" value="zf-PARP"/>
    <property type="match status" value="2"/>
</dbReference>
<dbReference type="InterPro" id="IPR049296">
    <property type="entry name" value="PARP1-like_PADR1_N"/>
</dbReference>
<evidence type="ECO:0000256" key="24">
    <source>
        <dbReference type="ARBA" id="ARBA00024159"/>
    </source>
</evidence>
<evidence type="ECO:0000256" key="14">
    <source>
        <dbReference type="ARBA" id="ARBA00022737"/>
    </source>
</evidence>
<dbReference type="InterPro" id="IPR001510">
    <property type="entry name" value="Znf_PARP"/>
</dbReference>
<evidence type="ECO:0000256" key="15">
    <source>
        <dbReference type="ARBA" id="ARBA00022765"/>
    </source>
</evidence>
<evidence type="ECO:0000256" key="26">
    <source>
        <dbReference type="ARBA" id="ARBA00024347"/>
    </source>
</evidence>
<dbReference type="SUPFAM" id="SSF52113">
    <property type="entry name" value="BRCT domain"/>
    <property type="match status" value="1"/>
</dbReference>
<evidence type="ECO:0000256" key="28">
    <source>
        <dbReference type="ARBA" id="ARBA00048241"/>
    </source>
</evidence>
<comment type="catalytic activity">
    <reaction evidence="29">
        <text>L-tyrosyl-[protein] + NAD(+) = O-(ADP-D-ribosyl)-L-tyrosyl-[protein] + nicotinamide + H(+)</text>
        <dbReference type="Rhea" id="RHEA:58236"/>
        <dbReference type="Rhea" id="RHEA-COMP:10136"/>
        <dbReference type="Rhea" id="RHEA-COMP:15092"/>
        <dbReference type="ChEBI" id="CHEBI:15378"/>
        <dbReference type="ChEBI" id="CHEBI:17154"/>
        <dbReference type="ChEBI" id="CHEBI:46858"/>
        <dbReference type="ChEBI" id="CHEBI:57540"/>
        <dbReference type="ChEBI" id="CHEBI:142557"/>
    </reaction>
    <physiologicalReaction direction="left-to-right" evidence="29">
        <dbReference type="Rhea" id="RHEA:58237"/>
    </physiologicalReaction>
</comment>
<keyword evidence="10 32" id="KW-0328">Glycosyltransferase</keyword>
<evidence type="ECO:0000256" key="12">
    <source>
        <dbReference type="ARBA" id="ARBA00022695"/>
    </source>
</evidence>
<evidence type="ECO:0000256" key="20">
    <source>
        <dbReference type="ARBA" id="ARBA00023027"/>
    </source>
</evidence>
<dbReference type="PROSITE" id="PS51059">
    <property type="entry name" value="PARP_CATALYTIC"/>
    <property type="match status" value="1"/>
</dbReference>
<evidence type="ECO:0000256" key="19">
    <source>
        <dbReference type="ARBA" id="ARBA00023015"/>
    </source>
</evidence>
<dbReference type="Gene3D" id="1.20.142.10">
    <property type="entry name" value="Poly(ADP-ribose) polymerase, regulatory domain"/>
    <property type="match status" value="1"/>
</dbReference>
<feature type="domain" description="PARP catalytic" evidence="35">
    <location>
        <begin position="767"/>
        <end position="992"/>
    </location>
</feature>
<dbReference type="GO" id="GO:0140805">
    <property type="term" value="F:NAD+-protein-serine ADP-ribosyltransferase activity"/>
    <property type="evidence" value="ECO:0007669"/>
    <property type="project" value="RHEA"/>
</dbReference>
<evidence type="ECO:0000256" key="3">
    <source>
        <dbReference type="ARBA" id="ARBA00004604"/>
    </source>
</evidence>
<dbReference type="GO" id="GO:0140807">
    <property type="term" value="F:NAD+-protein-glutamate ADP-ribosyltransferase activity"/>
    <property type="evidence" value="ECO:0007669"/>
    <property type="project" value="RHEA"/>
</dbReference>
<feature type="domain" description="WGR" evidence="37">
    <location>
        <begin position="524"/>
        <end position="620"/>
    </location>
</feature>
<dbReference type="GO" id="GO:0005829">
    <property type="term" value="C:cytosol"/>
    <property type="evidence" value="ECO:0007669"/>
    <property type="project" value="UniProtKB-SubCell"/>
</dbReference>
<keyword evidence="6" id="KW-0963">Cytoplasm</keyword>
<dbReference type="Gene3D" id="1.10.20.130">
    <property type="match status" value="1"/>
</dbReference>
<dbReference type="Proteomes" id="UP000053825">
    <property type="component" value="Unassembled WGS sequence"/>
</dbReference>
<dbReference type="GO" id="GO:0005730">
    <property type="term" value="C:nucleolus"/>
    <property type="evidence" value="ECO:0007669"/>
    <property type="project" value="UniProtKB-SubCell"/>
</dbReference>
<evidence type="ECO:0000256" key="8">
    <source>
        <dbReference type="ARBA" id="ARBA00022533"/>
    </source>
</evidence>
<dbReference type="CDD" id="cd01437">
    <property type="entry name" value="parp_like"/>
    <property type="match status" value="1"/>
</dbReference>
<dbReference type="InterPro" id="IPR004102">
    <property type="entry name" value="Poly(ADP-ribose)pol_reg_dom"/>
</dbReference>
<evidence type="ECO:0000256" key="29">
    <source>
        <dbReference type="ARBA" id="ARBA00048339"/>
    </source>
</evidence>
<sequence>MDANLPYSVEYAKSSRASCQNCKQSIQKDSLRLATIVQSPVHDGVIPKWYHPACFFMKQRPKSTADISNYDNIRWEDQKDIEKRIEESSKLPLPVSGRGRKRSGTVKNAGPLSDFLVQYAKSNKSTCKACDERIVQGEIRVSKKDFESEHGRRYGGVDRWHHLECFVKVRESFKFYESGDTLPGKEDLSKDDQQKLKAALPKIKSDDIPPVKKIKNEPEDVEEEKAMKKQNDELFVIKDMLSSMKKSDLIAMLEKNDQQIPEGVSAIIDRLSDVISFGALKPCPKCSGQFVYNSGIGYKCTGDLTEWTKCENVTQDPKRKKFVIPSDLKESYPDLKSLKCKVKKRLIKITAPSTSSAVKKEDEVDSGPKVDAKSKPLKHMQFVILGHTKKDKDTLKKDIMLLGGDVTTNINEHLTAVISTQNEIDKMNKRMKEAKDFNIQVITEDFVEEAKEYTKSAVSLITKKTISSWGGNLADRINVVAEKSNASKSKSKGKSVFEKSGSGKMKLQLKGGGTVDPDSGLEDCAHVYQENKNKYTVTLVLTDIQTKKNSYYKLQILKHDKEKKYWLFRSWGRIGTTIGGTKLDKLSLEECIDQFECLYEEKSGNLWSQREHFVKVPHKMYPVDIDHGEEVTMKLLDSDIKSELEKSVQDLIKLIFDEATMKKVMAEFEIDTEKMPLGKLSKKQIQKAYSVLTDLQEVLKKKNFERVQLLDASNRFYNLIPHNFGVSEPKILDTMEEIHAKCEMLDALLEMEIAYSLLHTKTDKTKNPLDAHYKQLNTDIKVLDKESEEYNVIKQYVQNTHGKTHTQYDLEIEDVFVIKRQGEDGRFKPFKKLPNKKLLWHGSRTTNFAGILSQGLRIAPPEAPVTGYMFGKGIYFADMVSKSANYCCTNSESPMGLLLLCEVALGNMYERYQADYIEKLPSGKHSTWGRGITQPDPENVYKMKDGVEVPYGVPISTKLPKKSELLYNEYIVYDIAQVKARYLLKMNFKYKV</sequence>
<keyword evidence="14" id="KW-0677">Repeat</keyword>
<evidence type="ECO:0000256" key="13">
    <source>
        <dbReference type="ARBA" id="ARBA00022723"/>
    </source>
</evidence>
<evidence type="ECO:0000259" key="36">
    <source>
        <dbReference type="PROSITE" id="PS51060"/>
    </source>
</evidence>
<evidence type="ECO:0000256" key="4">
    <source>
        <dbReference type="ARBA" id="ARBA00012020"/>
    </source>
</evidence>
<dbReference type="InterPro" id="IPR050800">
    <property type="entry name" value="ARTD/PARP"/>
</dbReference>
<keyword evidence="22" id="KW-0804">Transcription</keyword>
<evidence type="ECO:0000256" key="30">
    <source>
        <dbReference type="ARBA" id="ARBA00048575"/>
    </source>
</evidence>
<dbReference type="GO" id="GO:0006302">
    <property type="term" value="P:double-strand break repair"/>
    <property type="evidence" value="ECO:0007669"/>
    <property type="project" value="TreeGrafter"/>
</dbReference>
<dbReference type="SMART" id="SM00773">
    <property type="entry name" value="WGR"/>
    <property type="match status" value="1"/>
</dbReference>
<name>A0A0L7R840_9HYME</name>
<dbReference type="GO" id="GO:0140815">
    <property type="term" value="F:NAD+-protein-histidine ADP-ribosyltransferase activity"/>
    <property type="evidence" value="ECO:0007669"/>
    <property type="project" value="RHEA"/>
</dbReference>
<dbReference type="Gene3D" id="2.20.25.630">
    <property type="match status" value="1"/>
</dbReference>
<evidence type="ECO:0000256" key="32">
    <source>
        <dbReference type="PIRNR" id="PIRNR000489"/>
    </source>
</evidence>
<dbReference type="AlphaFoldDB" id="A0A0L7R840"/>
<dbReference type="GO" id="GO:0005694">
    <property type="term" value="C:chromosome"/>
    <property type="evidence" value="ECO:0007669"/>
    <property type="project" value="UniProtKB-SubCell"/>
</dbReference>
<dbReference type="SUPFAM" id="SSF142921">
    <property type="entry name" value="WGR domain-like"/>
    <property type="match status" value="1"/>
</dbReference>
<dbReference type="SUPFAM" id="SSF57716">
    <property type="entry name" value="Glucocorticoid receptor-like (DNA-binding domain)"/>
    <property type="match status" value="2"/>
</dbReference>
<evidence type="ECO:0000256" key="25">
    <source>
        <dbReference type="ARBA" id="ARBA00024164"/>
    </source>
</evidence>
<dbReference type="SUPFAM" id="SSF47587">
    <property type="entry name" value="Domain of poly(ADP-ribose) polymerase"/>
    <property type="match status" value="1"/>
</dbReference>
<comment type="subcellular location">
    <subcellularLocation>
        <location evidence="1">Chromosome</location>
    </subcellularLocation>
    <subcellularLocation>
        <location evidence="2">Cytoplasm</location>
        <location evidence="2">Cytosol</location>
    </subcellularLocation>
    <subcellularLocation>
        <location evidence="3">Nucleus</location>
        <location evidence="3">Nucleolus</location>
    </subcellularLocation>
</comment>
<accession>A0A0L7R840</accession>
<dbReference type="Pfam" id="PF00533">
    <property type="entry name" value="BRCT"/>
    <property type="match status" value="1"/>
</dbReference>
<evidence type="ECO:0000256" key="6">
    <source>
        <dbReference type="ARBA" id="ARBA00022490"/>
    </source>
</evidence>
<evidence type="ECO:0000259" key="34">
    <source>
        <dbReference type="PROSITE" id="PS50172"/>
    </source>
</evidence>
<feature type="domain" description="PARP alpha-helical" evidence="36">
    <location>
        <begin position="641"/>
        <end position="759"/>
    </location>
</feature>
<keyword evidence="21 32" id="KW-0238">DNA-binding</keyword>
<proteinExistence type="inferred from homology"/>
<keyword evidence="16" id="KW-0863">Zinc-finger</keyword>
<evidence type="ECO:0000256" key="9">
    <source>
        <dbReference type="ARBA" id="ARBA00022588"/>
    </source>
</evidence>
<organism evidence="38 39">
    <name type="scientific">Habropoda laboriosa</name>
    <dbReference type="NCBI Taxonomy" id="597456"/>
    <lineage>
        <taxon>Eukaryota</taxon>
        <taxon>Metazoa</taxon>
        <taxon>Ecdysozoa</taxon>
        <taxon>Arthropoda</taxon>
        <taxon>Hexapoda</taxon>
        <taxon>Insecta</taxon>
        <taxon>Pterygota</taxon>
        <taxon>Neoptera</taxon>
        <taxon>Endopterygota</taxon>
        <taxon>Hymenoptera</taxon>
        <taxon>Apocrita</taxon>
        <taxon>Aculeata</taxon>
        <taxon>Apoidea</taxon>
        <taxon>Anthophila</taxon>
        <taxon>Apidae</taxon>
        <taxon>Habropoda</taxon>
    </lineage>
</organism>
<comment type="catalytic activity">
    <reaction evidence="24">
        <text>L-glutamyl-[protein] + NAD(+) = 5-O-(ADP-D-ribosyl)-L-glutamyl-[protein] + nicotinamide</text>
        <dbReference type="Rhea" id="RHEA:58224"/>
        <dbReference type="Rhea" id="RHEA-COMP:10208"/>
        <dbReference type="Rhea" id="RHEA-COMP:15089"/>
        <dbReference type="ChEBI" id="CHEBI:17154"/>
        <dbReference type="ChEBI" id="CHEBI:29973"/>
        <dbReference type="ChEBI" id="CHEBI:57540"/>
        <dbReference type="ChEBI" id="CHEBI:142540"/>
    </reaction>
    <physiologicalReaction direction="left-to-right" evidence="24">
        <dbReference type="Rhea" id="RHEA:58225"/>
    </physiologicalReaction>
</comment>
<evidence type="ECO:0000256" key="17">
    <source>
        <dbReference type="ARBA" id="ARBA00022833"/>
    </source>
</evidence>
<feature type="domain" description="PARP-type" evidence="33">
    <location>
        <begin position="115"/>
        <end position="204"/>
    </location>
</feature>
<evidence type="ECO:0000256" key="23">
    <source>
        <dbReference type="ARBA" id="ARBA00023242"/>
    </source>
</evidence>
<dbReference type="STRING" id="597456.A0A0L7R840"/>
<dbReference type="PANTHER" id="PTHR10459">
    <property type="entry name" value="DNA LIGASE"/>
    <property type="match status" value="1"/>
</dbReference>
<dbReference type="InterPro" id="IPR008288">
    <property type="entry name" value="PARP"/>
</dbReference>
<dbReference type="PIRSF" id="PIRSF000489">
    <property type="entry name" value="NAD_ADPRT"/>
    <property type="match status" value="1"/>
</dbReference>
<keyword evidence="18" id="KW-0391">Immunity</keyword>
<dbReference type="SUPFAM" id="SSF56399">
    <property type="entry name" value="ADP-ribosylation"/>
    <property type="match status" value="1"/>
</dbReference>
<dbReference type="InterPro" id="IPR036616">
    <property type="entry name" value="Poly(ADP-ribose)pol_reg_dom_sf"/>
</dbReference>
<dbReference type="PROSITE" id="PS51977">
    <property type="entry name" value="WGR"/>
    <property type="match status" value="1"/>
</dbReference>
<keyword evidence="17 32" id="KW-0862">Zinc</keyword>
<dbReference type="Pfam" id="PF05406">
    <property type="entry name" value="WGR"/>
    <property type="match status" value="1"/>
</dbReference>
<evidence type="ECO:0000256" key="16">
    <source>
        <dbReference type="ARBA" id="ARBA00022771"/>
    </source>
</evidence>
<dbReference type="GO" id="GO:0016779">
    <property type="term" value="F:nucleotidyltransferase activity"/>
    <property type="evidence" value="ECO:0007669"/>
    <property type="project" value="UniProtKB-KW"/>
</dbReference>
<dbReference type="GO" id="GO:0045087">
    <property type="term" value="P:innate immune response"/>
    <property type="evidence" value="ECO:0007669"/>
    <property type="project" value="UniProtKB-KW"/>
</dbReference>
<dbReference type="OrthoDB" id="429950at2759"/>
<dbReference type="Gene3D" id="3.40.50.10190">
    <property type="entry name" value="BRCT domain"/>
    <property type="match status" value="1"/>
</dbReference>
<dbReference type="GO" id="GO:0051287">
    <property type="term" value="F:NAD binding"/>
    <property type="evidence" value="ECO:0007669"/>
    <property type="project" value="UniProtKB-UniRule"/>
</dbReference>
<feature type="domain" description="PARP-type" evidence="33">
    <location>
        <begin position="7"/>
        <end position="89"/>
    </location>
</feature>
<evidence type="ECO:0000256" key="7">
    <source>
        <dbReference type="ARBA" id="ARBA00022499"/>
    </source>
</evidence>